<organism evidence="1 2">
    <name type="scientific">Suillus subaureus</name>
    <dbReference type="NCBI Taxonomy" id="48587"/>
    <lineage>
        <taxon>Eukaryota</taxon>
        <taxon>Fungi</taxon>
        <taxon>Dikarya</taxon>
        <taxon>Basidiomycota</taxon>
        <taxon>Agaricomycotina</taxon>
        <taxon>Agaricomycetes</taxon>
        <taxon>Agaricomycetidae</taxon>
        <taxon>Boletales</taxon>
        <taxon>Suillineae</taxon>
        <taxon>Suillaceae</taxon>
        <taxon>Suillus</taxon>
    </lineage>
</organism>
<evidence type="ECO:0000313" key="2">
    <source>
        <dbReference type="Proteomes" id="UP000807769"/>
    </source>
</evidence>
<dbReference type="EMBL" id="JABBWG010000021">
    <property type="protein sequence ID" value="KAG1814357.1"/>
    <property type="molecule type" value="Genomic_DNA"/>
</dbReference>
<keyword evidence="2" id="KW-1185">Reference proteome</keyword>
<protein>
    <submittedName>
        <fullName evidence="1">Uncharacterized protein</fullName>
    </submittedName>
</protein>
<evidence type="ECO:0000313" key="1">
    <source>
        <dbReference type="EMBL" id="KAG1814357.1"/>
    </source>
</evidence>
<dbReference type="OrthoDB" id="5364171at2759"/>
<proteinExistence type="predicted"/>
<dbReference type="GeneID" id="64627035"/>
<gene>
    <name evidence="1" type="ORF">BJ212DRAFT_1300660</name>
</gene>
<dbReference type="Proteomes" id="UP000807769">
    <property type="component" value="Unassembled WGS sequence"/>
</dbReference>
<reference evidence="1" key="1">
    <citation type="journal article" date="2020" name="New Phytol.">
        <title>Comparative genomics reveals dynamic genome evolution in host specialist ectomycorrhizal fungi.</title>
        <authorList>
            <person name="Lofgren L.A."/>
            <person name="Nguyen N.H."/>
            <person name="Vilgalys R."/>
            <person name="Ruytinx J."/>
            <person name="Liao H.L."/>
            <person name="Branco S."/>
            <person name="Kuo A."/>
            <person name="LaButti K."/>
            <person name="Lipzen A."/>
            <person name="Andreopoulos W."/>
            <person name="Pangilinan J."/>
            <person name="Riley R."/>
            <person name="Hundley H."/>
            <person name="Na H."/>
            <person name="Barry K."/>
            <person name="Grigoriev I.V."/>
            <person name="Stajich J.E."/>
            <person name="Kennedy P.G."/>
        </authorList>
    </citation>
    <scope>NUCLEOTIDE SEQUENCE</scope>
    <source>
        <strain evidence="1">MN1</strain>
    </source>
</reference>
<dbReference type="RefSeq" id="XP_041191818.1">
    <property type="nucleotide sequence ID" value="XM_041333018.1"/>
</dbReference>
<dbReference type="AlphaFoldDB" id="A0A9P7E8Z8"/>
<comment type="caution">
    <text evidence="1">The sequence shown here is derived from an EMBL/GenBank/DDBJ whole genome shotgun (WGS) entry which is preliminary data.</text>
</comment>
<sequence length="234" mass="25889">MVFYAYVKQITDNSSYRYVIVFTSRAVADEWWRAVSTSAIVSFTDSIRRVNAQFYTHDVNQANAANSLTTTGVATQFLGDVFFTLLNDLGGRGLSIIPSPDHFVDHISGNSFFIRSKVSPYKYWYYPQSSNATNAIYVSHTERTLFRVSRTDSGTAGTIIIGSDEINITLTTVDLSINVIASTGQVIVSAVPMSGLKFSDLLNKFTVGPTYIDDQNLATRELLGTDDGEEWELA</sequence>
<accession>A0A9P7E8Z8</accession>
<name>A0A9P7E8Z8_9AGAM</name>